<keyword evidence="3" id="KW-0645">Protease</keyword>
<evidence type="ECO:0000259" key="8">
    <source>
        <dbReference type="Pfam" id="PF01431"/>
    </source>
</evidence>
<keyword evidence="11" id="KW-1185">Reference proteome</keyword>
<evidence type="ECO:0000256" key="6">
    <source>
        <dbReference type="ARBA" id="ARBA00022833"/>
    </source>
</evidence>
<dbReference type="RefSeq" id="WP_188224044.1">
    <property type="nucleotide sequence ID" value="NZ_JACVXD010000007.1"/>
</dbReference>
<dbReference type="PROSITE" id="PS51257">
    <property type="entry name" value="PROKAR_LIPOPROTEIN"/>
    <property type="match status" value="1"/>
</dbReference>
<keyword evidence="5" id="KW-0378">Hydrolase</keyword>
<comment type="similarity">
    <text evidence="2">Belongs to the peptidase M13 family.</text>
</comment>
<protein>
    <submittedName>
        <fullName evidence="10">M13 family metallopeptidase</fullName>
    </submittedName>
</protein>
<dbReference type="EMBL" id="JACVXD010000007">
    <property type="protein sequence ID" value="MBD0824746.1"/>
    <property type="molecule type" value="Genomic_DNA"/>
</dbReference>
<keyword evidence="4" id="KW-0479">Metal-binding</keyword>
<feature type="domain" description="Peptidase M13 N-terminal" evidence="9">
    <location>
        <begin position="50"/>
        <end position="436"/>
    </location>
</feature>
<dbReference type="SUPFAM" id="SSF55486">
    <property type="entry name" value="Metalloproteases ('zincins'), catalytic domain"/>
    <property type="match status" value="1"/>
</dbReference>
<dbReference type="InterPro" id="IPR018497">
    <property type="entry name" value="Peptidase_M13_C"/>
</dbReference>
<dbReference type="GO" id="GO:0016485">
    <property type="term" value="P:protein processing"/>
    <property type="evidence" value="ECO:0007669"/>
    <property type="project" value="TreeGrafter"/>
</dbReference>
<evidence type="ECO:0000256" key="3">
    <source>
        <dbReference type="ARBA" id="ARBA00022670"/>
    </source>
</evidence>
<dbReference type="AlphaFoldDB" id="A0A8J6PZ89"/>
<evidence type="ECO:0000259" key="9">
    <source>
        <dbReference type="Pfam" id="PF05649"/>
    </source>
</evidence>
<dbReference type="InterPro" id="IPR024079">
    <property type="entry name" value="MetalloPept_cat_dom_sf"/>
</dbReference>
<comment type="cofactor">
    <cofactor evidence="1">
        <name>Zn(2+)</name>
        <dbReference type="ChEBI" id="CHEBI:29105"/>
    </cofactor>
</comment>
<evidence type="ECO:0000256" key="7">
    <source>
        <dbReference type="ARBA" id="ARBA00023049"/>
    </source>
</evidence>
<dbReference type="Pfam" id="PF05649">
    <property type="entry name" value="Peptidase_M13_N"/>
    <property type="match status" value="1"/>
</dbReference>
<evidence type="ECO:0000256" key="5">
    <source>
        <dbReference type="ARBA" id="ARBA00022801"/>
    </source>
</evidence>
<dbReference type="Pfam" id="PF01431">
    <property type="entry name" value="Peptidase_M13"/>
    <property type="match status" value="1"/>
</dbReference>
<evidence type="ECO:0000256" key="4">
    <source>
        <dbReference type="ARBA" id="ARBA00022723"/>
    </source>
</evidence>
<dbReference type="GO" id="GO:0004222">
    <property type="term" value="F:metalloendopeptidase activity"/>
    <property type="evidence" value="ECO:0007669"/>
    <property type="project" value="InterPro"/>
</dbReference>
<accession>A0A8J6PZ89</accession>
<organism evidence="10 11">
    <name type="scientific">Aestuariibaculum marinum</name>
    <dbReference type="NCBI Taxonomy" id="2683592"/>
    <lineage>
        <taxon>Bacteria</taxon>
        <taxon>Pseudomonadati</taxon>
        <taxon>Bacteroidota</taxon>
        <taxon>Flavobacteriia</taxon>
        <taxon>Flavobacteriales</taxon>
        <taxon>Flavobacteriaceae</taxon>
    </lineage>
</organism>
<evidence type="ECO:0000313" key="10">
    <source>
        <dbReference type="EMBL" id="MBD0824746.1"/>
    </source>
</evidence>
<dbReference type="InterPro" id="IPR000718">
    <property type="entry name" value="Peptidase_M13"/>
</dbReference>
<reference evidence="10 11" key="1">
    <citation type="journal article" date="2018" name="J. Microbiol.">
        <title>Aestuariibaculum marinum sp. nov., a marine bacterium isolated from seawater in South Korea.</title>
        <authorList>
            <person name="Choi J."/>
            <person name="Lee D."/>
            <person name="Jang J.H."/>
            <person name="Cha S."/>
            <person name="Seo T."/>
        </authorList>
    </citation>
    <scope>NUCLEOTIDE SEQUENCE [LARGE SCALE GENOMIC DNA]</scope>
    <source>
        <strain evidence="10 11">IP7</strain>
    </source>
</reference>
<keyword evidence="7" id="KW-0482">Metalloprotease</keyword>
<keyword evidence="6" id="KW-0862">Zinc</keyword>
<dbReference type="PANTHER" id="PTHR11733">
    <property type="entry name" value="ZINC METALLOPROTEASE FAMILY M13 NEPRILYSIN-RELATED"/>
    <property type="match status" value="1"/>
</dbReference>
<comment type="caution">
    <text evidence="10">The sequence shown here is derived from an EMBL/GenBank/DDBJ whole genome shotgun (WGS) entry which is preliminary data.</text>
</comment>
<dbReference type="PRINTS" id="PR00786">
    <property type="entry name" value="NEPRILYSIN"/>
</dbReference>
<evidence type="ECO:0000256" key="2">
    <source>
        <dbReference type="ARBA" id="ARBA00007357"/>
    </source>
</evidence>
<evidence type="ECO:0000256" key="1">
    <source>
        <dbReference type="ARBA" id="ARBA00001947"/>
    </source>
</evidence>
<name>A0A8J6PZ89_9FLAO</name>
<dbReference type="Gene3D" id="1.10.1380.10">
    <property type="entry name" value="Neutral endopeptidase , domain2"/>
    <property type="match status" value="1"/>
</dbReference>
<dbReference type="Gene3D" id="3.40.390.10">
    <property type="entry name" value="Collagenase (Catalytic Domain)"/>
    <property type="match status" value="1"/>
</dbReference>
<dbReference type="GO" id="GO:0005886">
    <property type="term" value="C:plasma membrane"/>
    <property type="evidence" value="ECO:0007669"/>
    <property type="project" value="TreeGrafter"/>
</dbReference>
<dbReference type="GO" id="GO:0046872">
    <property type="term" value="F:metal ion binding"/>
    <property type="evidence" value="ECO:0007669"/>
    <property type="project" value="UniProtKB-KW"/>
</dbReference>
<dbReference type="PROSITE" id="PS51885">
    <property type="entry name" value="NEPRILYSIN"/>
    <property type="match status" value="1"/>
</dbReference>
<dbReference type="InterPro" id="IPR042089">
    <property type="entry name" value="Peptidase_M13_dom_2"/>
</dbReference>
<evidence type="ECO:0000313" key="11">
    <source>
        <dbReference type="Proteomes" id="UP000621516"/>
    </source>
</evidence>
<proteinExistence type="inferred from homology"/>
<dbReference type="Proteomes" id="UP000621516">
    <property type="component" value="Unassembled WGS sequence"/>
</dbReference>
<sequence>MKTNLNFKPFLGLSLVLAVASCKNETKTNTNEVAHTPGINLEYMDTSIKPQNDFFKFVNGKWLETTKIPDDQTRWGSFNELRKKTDEDALAILKNAMSDNKDIKKSEVLPGSDQQKAIELFKTIVDTVSRNKLGINPIKQNLKKIDAIENIEDLQNFLIEMEPYGGIGFFGFYVGTNPKNSDINSAFLGSGRLGLPDRDYYVKDDSDSKEKRELYVAHITRMLQYLGDSETEANEEAKRLLAFETRLAEPKMDKVERRDARKRYNPKSITELQNMVPAINWDAYFKGIGVKSLDTIIVSEVKYTKALQNILAENNVADWKAYLRWSLFNKSAGALSTDIETANWEFYGKTLRGAQQQRPLEERALLTVNGAIGEALGKLYVDEVFPPEAKERAEKMIANVIKAFENRIRNASWMTEETKDKAVEKLLALTVKIAYPDKWKDYSDLEIHSTDENGSFSQNMLNVNAWHHKKNLEDLGQPVDKSRWGMSPQTVNAYFNPSFNEIVFPAAILQPPFFNFEADDAVNYGGIGAVIGHEISHCFDDSGARYDKNGNLNNWWTDEDLKQFEALGKDLADQYSAIEVLPETNINGPFTLGENIGDLGGVNAAYDALQLSFAENGRPENIDGFTAEQRFFMSWATVWRTKMRDDALKNQIKTDPHSPGMTRAVQPLLNVDAFYQAFDIKETDRLYLEPSKRVKIW</sequence>
<dbReference type="CDD" id="cd08662">
    <property type="entry name" value="M13"/>
    <property type="match status" value="1"/>
</dbReference>
<dbReference type="InterPro" id="IPR008753">
    <property type="entry name" value="Peptidase_M13_N"/>
</dbReference>
<gene>
    <name evidence="10" type="ORF">ICJ85_12040</name>
</gene>
<feature type="domain" description="Peptidase M13 C-terminal" evidence="8">
    <location>
        <begin position="492"/>
        <end position="694"/>
    </location>
</feature>
<dbReference type="PANTHER" id="PTHR11733:SF167">
    <property type="entry name" value="FI17812P1-RELATED"/>
    <property type="match status" value="1"/>
</dbReference>